<protein>
    <submittedName>
        <fullName evidence="2">Uncharacterized protein</fullName>
    </submittedName>
</protein>
<dbReference type="EMBL" id="BGPR01000508">
    <property type="protein sequence ID" value="GBM23991.1"/>
    <property type="molecule type" value="Genomic_DNA"/>
</dbReference>
<dbReference type="AlphaFoldDB" id="A0A4Y2E530"/>
<keyword evidence="1" id="KW-1133">Transmembrane helix</keyword>
<dbReference type="Proteomes" id="UP000499080">
    <property type="component" value="Unassembled WGS sequence"/>
</dbReference>
<accession>A0A4Y2E530</accession>
<organism evidence="2 3">
    <name type="scientific">Araneus ventricosus</name>
    <name type="common">Orbweaver spider</name>
    <name type="synonym">Epeira ventricosa</name>
    <dbReference type="NCBI Taxonomy" id="182803"/>
    <lineage>
        <taxon>Eukaryota</taxon>
        <taxon>Metazoa</taxon>
        <taxon>Ecdysozoa</taxon>
        <taxon>Arthropoda</taxon>
        <taxon>Chelicerata</taxon>
        <taxon>Arachnida</taxon>
        <taxon>Araneae</taxon>
        <taxon>Araneomorphae</taxon>
        <taxon>Entelegynae</taxon>
        <taxon>Araneoidea</taxon>
        <taxon>Araneidae</taxon>
        <taxon>Araneus</taxon>
    </lineage>
</organism>
<gene>
    <name evidence="2" type="ORF">AVEN_274406_1</name>
</gene>
<evidence type="ECO:0000313" key="3">
    <source>
        <dbReference type="Proteomes" id="UP000499080"/>
    </source>
</evidence>
<evidence type="ECO:0000313" key="2">
    <source>
        <dbReference type="EMBL" id="GBM23991.1"/>
    </source>
</evidence>
<keyword evidence="3" id="KW-1185">Reference proteome</keyword>
<comment type="caution">
    <text evidence="2">The sequence shown here is derived from an EMBL/GenBank/DDBJ whole genome shotgun (WGS) entry which is preliminary data.</text>
</comment>
<sequence>MLVARHQIGNQFIFFLLHEIGSKVYDVADSVTLGAGLRQFVVGERGALFKDAILTSKIRFTLEETGAVELKFMKTLRVLLWALGSIILLSVSAPHLLGCFQHQNEDVLM</sequence>
<feature type="transmembrane region" description="Helical" evidence="1">
    <location>
        <begin position="78"/>
        <end position="97"/>
    </location>
</feature>
<keyword evidence="1" id="KW-0472">Membrane</keyword>
<proteinExistence type="predicted"/>
<evidence type="ECO:0000256" key="1">
    <source>
        <dbReference type="SAM" id="Phobius"/>
    </source>
</evidence>
<name>A0A4Y2E530_ARAVE</name>
<reference evidence="2 3" key="1">
    <citation type="journal article" date="2019" name="Sci. Rep.">
        <title>Orb-weaving spider Araneus ventricosus genome elucidates the spidroin gene catalogue.</title>
        <authorList>
            <person name="Kono N."/>
            <person name="Nakamura H."/>
            <person name="Ohtoshi R."/>
            <person name="Moran D.A.P."/>
            <person name="Shinohara A."/>
            <person name="Yoshida Y."/>
            <person name="Fujiwara M."/>
            <person name="Mori M."/>
            <person name="Tomita M."/>
            <person name="Arakawa K."/>
        </authorList>
    </citation>
    <scope>NUCLEOTIDE SEQUENCE [LARGE SCALE GENOMIC DNA]</scope>
</reference>
<keyword evidence="1" id="KW-0812">Transmembrane</keyword>